<evidence type="ECO:0000313" key="2">
    <source>
        <dbReference type="Proteomes" id="UP000053259"/>
    </source>
</evidence>
<dbReference type="EMBL" id="KN847537">
    <property type="protein sequence ID" value="KIW05526.1"/>
    <property type="molecule type" value="Genomic_DNA"/>
</dbReference>
<name>A0A0D1XS53_9PEZI</name>
<dbReference type="PANTHER" id="PTHR38436:SF3">
    <property type="entry name" value="CARBOXYMETHYLENEBUTENOLIDASE-RELATED"/>
    <property type="match status" value="1"/>
</dbReference>
<evidence type="ECO:0000313" key="1">
    <source>
        <dbReference type="EMBL" id="KIW05526.1"/>
    </source>
</evidence>
<dbReference type="InterPro" id="IPR009959">
    <property type="entry name" value="Cyclase_SnoaL-like"/>
</dbReference>
<accession>A0A0D1XS53</accession>
<dbReference type="VEuPathDB" id="FungiDB:PV09_03407"/>
<dbReference type="SUPFAM" id="SSF54427">
    <property type="entry name" value="NTF2-like"/>
    <property type="match status" value="1"/>
</dbReference>
<dbReference type="Proteomes" id="UP000053259">
    <property type="component" value="Unassembled WGS sequence"/>
</dbReference>
<evidence type="ECO:0008006" key="3">
    <source>
        <dbReference type="Google" id="ProtNLM"/>
    </source>
</evidence>
<protein>
    <recommendedName>
        <fullName evidence="3">SnoaL-like domain-containing protein</fullName>
    </recommendedName>
</protein>
<dbReference type="PANTHER" id="PTHR38436">
    <property type="entry name" value="POLYKETIDE CYCLASE SNOAL-LIKE DOMAIN"/>
    <property type="match status" value="1"/>
</dbReference>
<dbReference type="InParanoid" id="A0A0D1XS53"/>
<proteinExistence type="predicted"/>
<dbReference type="GeneID" id="27311380"/>
<organism evidence="1 2">
    <name type="scientific">Verruconis gallopava</name>
    <dbReference type="NCBI Taxonomy" id="253628"/>
    <lineage>
        <taxon>Eukaryota</taxon>
        <taxon>Fungi</taxon>
        <taxon>Dikarya</taxon>
        <taxon>Ascomycota</taxon>
        <taxon>Pezizomycotina</taxon>
        <taxon>Dothideomycetes</taxon>
        <taxon>Pleosporomycetidae</taxon>
        <taxon>Venturiales</taxon>
        <taxon>Sympoventuriaceae</taxon>
        <taxon>Verruconis</taxon>
    </lineage>
</organism>
<sequence>MGSVNGLNPTQSGTGFLSFNSLPPRLWITSEDEEFDETTIQHWKDEGFDVTYLPMNGGGKPYVQELKRLADDLELGEAYALVAYGDAATICLDVATKPMPHCCALICYYPTSIPHPTAKYPSSLNLTIHLTHSQGFVPSFPVYLYSGVEPGFAEHDLDEFNRVSASLAWSRSLAAVRRGFKKDISEHLERTNETFKTLSLKHRDAAGTVGMMVQDSPYVNHVPTMTGGIGKRALYHFYHDFFIPGNPPSLRVQLVSRTVGVNRVVDEFVVSFKHTVEMPWILPGVPPTNKTVSIAIVSIVTVRGGKLEHEHVYWDQASVLQQIGALSADNVPQALKSKGCKKLPIVGVEGTKKVLDVDKLPSNNLVLDAEDRSGGGRRWMSVASLQRVLAKEDSS</sequence>
<keyword evidence="2" id="KW-1185">Reference proteome</keyword>
<dbReference type="RefSeq" id="XP_016215395.1">
    <property type="nucleotide sequence ID" value="XM_016356602.1"/>
</dbReference>
<gene>
    <name evidence="1" type="ORF">PV09_03407</name>
</gene>
<dbReference type="InterPro" id="IPR032710">
    <property type="entry name" value="NTF2-like_dom_sf"/>
</dbReference>
<dbReference type="OrthoDB" id="5440at2759"/>
<dbReference type="AlphaFoldDB" id="A0A0D1XS53"/>
<dbReference type="GO" id="GO:0030638">
    <property type="term" value="P:polyketide metabolic process"/>
    <property type="evidence" value="ECO:0007669"/>
    <property type="project" value="InterPro"/>
</dbReference>
<dbReference type="STRING" id="253628.A0A0D1XS53"/>
<reference evidence="1 2" key="1">
    <citation type="submission" date="2015-01" db="EMBL/GenBank/DDBJ databases">
        <title>The Genome Sequence of Ochroconis gallopava CBS43764.</title>
        <authorList>
            <consortium name="The Broad Institute Genomics Platform"/>
            <person name="Cuomo C."/>
            <person name="de Hoog S."/>
            <person name="Gorbushina A."/>
            <person name="Stielow B."/>
            <person name="Teixiera M."/>
            <person name="Abouelleil A."/>
            <person name="Chapman S.B."/>
            <person name="Priest M."/>
            <person name="Young S.K."/>
            <person name="Wortman J."/>
            <person name="Nusbaum C."/>
            <person name="Birren B."/>
        </authorList>
    </citation>
    <scope>NUCLEOTIDE SEQUENCE [LARGE SCALE GENOMIC DNA]</scope>
    <source>
        <strain evidence="1 2">CBS 43764</strain>
    </source>
</reference>
<dbReference type="Gene3D" id="3.10.450.50">
    <property type="match status" value="1"/>
</dbReference>